<dbReference type="Ensembl" id="ENSPSTT00000025076.1">
    <property type="protein sequence ID" value="ENSPSTP00000023827.1"/>
    <property type="gene ID" value="ENSPSTG00000017577.1"/>
</dbReference>
<accession>A0A8C9G0H7</accession>
<evidence type="ECO:0000256" key="1">
    <source>
        <dbReference type="SAM" id="MobiDB-lite"/>
    </source>
</evidence>
<dbReference type="AlphaFoldDB" id="A0A8C9G0H7"/>
<feature type="domain" description="UFSP2 second" evidence="2">
    <location>
        <begin position="31"/>
        <end position="104"/>
    </location>
</feature>
<name>A0A8C9G0H7_PAVCR</name>
<feature type="region of interest" description="Disordered" evidence="1">
    <location>
        <begin position="89"/>
        <end position="110"/>
    </location>
</feature>
<reference evidence="3" key="2">
    <citation type="submission" date="2025-09" db="UniProtKB">
        <authorList>
            <consortium name="Ensembl"/>
        </authorList>
    </citation>
    <scope>IDENTIFICATION</scope>
</reference>
<keyword evidence="4" id="KW-1185">Reference proteome</keyword>
<dbReference type="Proteomes" id="UP000694428">
    <property type="component" value="Unplaced"/>
</dbReference>
<evidence type="ECO:0000313" key="3">
    <source>
        <dbReference type="Ensembl" id="ENSPSTP00000023827.1"/>
    </source>
</evidence>
<sequence>MDVLFRIRGGLDLAFQLATTDEASAKSALKYVFSDLANKLSSDVLVLRICHSSVYVWPNNGISTVPELTDDSACKEIKRFIHFDQDDETRRKLGKKKDKKLQDTVRVSPH</sequence>
<evidence type="ECO:0000259" key="2">
    <source>
        <dbReference type="Pfam" id="PF20908"/>
    </source>
</evidence>
<dbReference type="Pfam" id="PF20908">
    <property type="entry name" value="UfSP2_N"/>
    <property type="match status" value="1"/>
</dbReference>
<reference evidence="3" key="1">
    <citation type="submission" date="2025-08" db="UniProtKB">
        <authorList>
            <consortium name="Ensembl"/>
        </authorList>
    </citation>
    <scope>IDENTIFICATION</scope>
</reference>
<proteinExistence type="predicted"/>
<evidence type="ECO:0000313" key="4">
    <source>
        <dbReference type="Proteomes" id="UP000694428"/>
    </source>
</evidence>
<organism evidence="3 4">
    <name type="scientific">Pavo cristatus</name>
    <name type="common">Indian peafowl</name>
    <name type="synonym">Blue peafowl</name>
    <dbReference type="NCBI Taxonomy" id="9049"/>
    <lineage>
        <taxon>Eukaryota</taxon>
        <taxon>Metazoa</taxon>
        <taxon>Chordata</taxon>
        <taxon>Craniata</taxon>
        <taxon>Vertebrata</taxon>
        <taxon>Euteleostomi</taxon>
        <taxon>Archelosauria</taxon>
        <taxon>Archosauria</taxon>
        <taxon>Dinosauria</taxon>
        <taxon>Saurischia</taxon>
        <taxon>Theropoda</taxon>
        <taxon>Coelurosauria</taxon>
        <taxon>Aves</taxon>
        <taxon>Neognathae</taxon>
        <taxon>Galloanserae</taxon>
        <taxon>Galliformes</taxon>
        <taxon>Phasianidae</taxon>
        <taxon>Phasianinae</taxon>
        <taxon>Pavo</taxon>
    </lineage>
</organism>
<dbReference type="InterPro" id="IPR049387">
    <property type="entry name" value="UFSP2-like_2nd"/>
</dbReference>
<protein>
    <recommendedName>
        <fullName evidence="2">UFSP2 second domain-containing protein</fullName>
    </recommendedName>
</protein>